<accession>A0A183DIX9</accession>
<evidence type="ECO:0000259" key="2">
    <source>
        <dbReference type="PROSITE" id="PS51186"/>
    </source>
</evidence>
<dbReference type="PROSITE" id="PS51186">
    <property type="entry name" value="GNAT"/>
    <property type="match status" value="1"/>
</dbReference>
<evidence type="ECO:0000313" key="3">
    <source>
        <dbReference type="EMBL" id="VDK64286.1"/>
    </source>
</evidence>
<dbReference type="WBParaSite" id="GPUH_0000868001-mRNA-1">
    <property type="protein sequence ID" value="GPUH_0000868001-mRNA-1"/>
    <property type="gene ID" value="GPUH_0000868001"/>
</dbReference>
<dbReference type="Pfam" id="PF00583">
    <property type="entry name" value="Acetyltransf_1"/>
    <property type="match status" value="1"/>
</dbReference>
<dbReference type="EMBL" id="UYRT01025872">
    <property type="protein sequence ID" value="VDK64286.1"/>
    <property type="molecule type" value="Genomic_DNA"/>
</dbReference>
<proteinExistence type="predicted"/>
<dbReference type="GO" id="GO:0045944">
    <property type="term" value="P:positive regulation of transcription by RNA polymerase II"/>
    <property type="evidence" value="ECO:0007669"/>
    <property type="project" value="TreeGrafter"/>
</dbReference>
<keyword evidence="4" id="KW-1185">Reference proteome</keyword>
<dbReference type="SUPFAM" id="SSF55729">
    <property type="entry name" value="Acyl-CoA N-acyltransferases (Nat)"/>
    <property type="match status" value="1"/>
</dbReference>
<name>A0A183DIX9_9BILA</name>
<sequence length="211" mass="24346">MQLPCMPKEYVTRLVFDYRHKNLVIVKKESGVIGGICFRQFPTQGFIEIVFCAVTAAEQVKGYGTHMMNHLKDYHIRVCHIYHFLTYADENAIGYFKKQGFSEELAIDPKFYRGFIKDYEGATLMGCQLHPGIVYKNFANSLKCLHRLYQNAVKECFLDEVKRCAGAESIFQRHGKVSFLRFGYFPSNVFCMSDENHASLGIFLIQLLHIS</sequence>
<dbReference type="GO" id="GO:0010484">
    <property type="term" value="F:histone H3 acetyltransferase activity"/>
    <property type="evidence" value="ECO:0007669"/>
    <property type="project" value="TreeGrafter"/>
</dbReference>
<organism evidence="5">
    <name type="scientific">Gongylonema pulchrum</name>
    <dbReference type="NCBI Taxonomy" id="637853"/>
    <lineage>
        <taxon>Eukaryota</taxon>
        <taxon>Metazoa</taxon>
        <taxon>Ecdysozoa</taxon>
        <taxon>Nematoda</taxon>
        <taxon>Chromadorea</taxon>
        <taxon>Rhabditida</taxon>
        <taxon>Spirurina</taxon>
        <taxon>Spiruromorpha</taxon>
        <taxon>Spiruroidea</taxon>
        <taxon>Gongylonematidae</taxon>
        <taxon>Gongylonema</taxon>
    </lineage>
</organism>
<feature type="domain" description="N-acetyltransferase" evidence="2">
    <location>
        <begin position="1"/>
        <end position="130"/>
    </location>
</feature>
<dbReference type="PANTHER" id="PTHR45750:SF3">
    <property type="entry name" value="HISTONE ACETYLTRANSFERASE"/>
    <property type="match status" value="1"/>
</dbReference>
<dbReference type="GO" id="GO:0140672">
    <property type="term" value="C:ATAC complex"/>
    <property type="evidence" value="ECO:0007669"/>
    <property type="project" value="TreeGrafter"/>
</dbReference>
<protein>
    <submittedName>
        <fullName evidence="5">N-acetyltransferase domain-containing protein</fullName>
    </submittedName>
</protein>
<dbReference type="AlphaFoldDB" id="A0A183DIX9"/>
<dbReference type="InterPro" id="IPR000182">
    <property type="entry name" value="GNAT_dom"/>
</dbReference>
<dbReference type="InterPro" id="IPR037800">
    <property type="entry name" value="GCN5"/>
</dbReference>
<dbReference type="OrthoDB" id="1937912at2759"/>
<evidence type="ECO:0000256" key="1">
    <source>
        <dbReference type="ARBA" id="ARBA00023242"/>
    </source>
</evidence>
<reference evidence="5" key="1">
    <citation type="submission" date="2016-06" db="UniProtKB">
        <authorList>
            <consortium name="WormBaseParasite"/>
        </authorList>
    </citation>
    <scope>IDENTIFICATION</scope>
</reference>
<dbReference type="PANTHER" id="PTHR45750">
    <property type="entry name" value="GH11602P"/>
    <property type="match status" value="1"/>
</dbReference>
<dbReference type="Gene3D" id="3.40.630.30">
    <property type="match status" value="1"/>
</dbReference>
<dbReference type="Proteomes" id="UP000271098">
    <property type="component" value="Unassembled WGS sequence"/>
</dbReference>
<reference evidence="3 4" key="2">
    <citation type="submission" date="2018-11" db="EMBL/GenBank/DDBJ databases">
        <authorList>
            <consortium name="Pathogen Informatics"/>
        </authorList>
    </citation>
    <scope>NUCLEOTIDE SEQUENCE [LARGE SCALE GENOMIC DNA]</scope>
</reference>
<keyword evidence="1" id="KW-0539">Nucleus</keyword>
<evidence type="ECO:0000313" key="4">
    <source>
        <dbReference type="Proteomes" id="UP000271098"/>
    </source>
</evidence>
<dbReference type="InterPro" id="IPR016181">
    <property type="entry name" value="Acyl_CoA_acyltransferase"/>
</dbReference>
<gene>
    <name evidence="3" type="ORF">GPUH_LOCUS8668</name>
</gene>
<evidence type="ECO:0000313" key="5">
    <source>
        <dbReference type="WBParaSite" id="GPUH_0000868001-mRNA-1"/>
    </source>
</evidence>